<dbReference type="InterPro" id="IPR037460">
    <property type="entry name" value="SEST-like"/>
</dbReference>
<dbReference type="InterPro" id="IPR036514">
    <property type="entry name" value="SGNH_hydro_sf"/>
</dbReference>
<keyword evidence="4" id="KW-1185">Reference proteome</keyword>
<protein>
    <submittedName>
        <fullName evidence="3">SGNH family lipase</fullName>
    </submittedName>
</protein>
<dbReference type="InterPro" id="IPR013830">
    <property type="entry name" value="SGNH_hydro"/>
</dbReference>
<dbReference type="RefSeq" id="WP_344526314.1">
    <property type="nucleotide sequence ID" value="NZ_BAAAPE010000005.1"/>
</dbReference>
<dbReference type="EMBL" id="BAAAPE010000005">
    <property type="protein sequence ID" value="GAA2070073.1"/>
    <property type="molecule type" value="Genomic_DNA"/>
</dbReference>
<dbReference type="CDD" id="cd01823">
    <property type="entry name" value="SEST_like"/>
    <property type="match status" value="1"/>
</dbReference>
<feature type="chain" id="PRO_5047513446" evidence="1">
    <location>
        <begin position="36"/>
        <end position="283"/>
    </location>
</feature>
<dbReference type="PANTHER" id="PTHR37981:SF1">
    <property type="entry name" value="SGNH HYDROLASE-TYPE ESTERASE DOMAIN-CONTAINING PROTEIN"/>
    <property type="match status" value="1"/>
</dbReference>
<evidence type="ECO:0000256" key="1">
    <source>
        <dbReference type="SAM" id="SignalP"/>
    </source>
</evidence>
<feature type="domain" description="SGNH hydrolase-type esterase" evidence="2">
    <location>
        <begin position="50"/>
        <end position="271"/>
    </location>
</feature>
<evidence type="ECO:0000313" key="3">
    <source>
        <dbReference type="EMBL" id="GAA2070073.1"/>
    </source>
</evidence>
<dbReference type="SUPFAM" id="SSF52266">
    <property type="entry name" value="SGNH hydrolase"/>
    <property type="match status" value="1"/>
</dbReference>
<sequence>MRSSRALRARRSLTALSLTFASVCLAFTAAPGAQAADDGGKPAAAGKYVALGDSYATAPGTGEYDNPDAPCRRGPSTYSRLWAQQHSSYAFVEASCSGATTAEVQSQQVPQLTADTTLATVQVGGNDVGFVDVLKNCILTADDKDCIAGVEAAKAAATGKLPGALAGTYAAMKAKAPNAKVVVMGYPRLYTIGGSCGILGLSDAERSALNSAADTLASVTSEQAKKAGFTYVDPREAFDPHTICSDGDAWVTSLEWSDLDESYHPNKAGHRDGYLPLLNGVTG</sequence>
<dbReference type="Pfam" id="PF13472">
    <property type="entry name" value="Lipase_GDSL_2"/>
    <property type="match status" value="1"/>
</dbReference>
<evidence type="ECO:0000313" key="4">
    <source>
        <dbReference type="Proteomes" id="UP001500016"/>
    </source>
</evidence>
<organism evidence="3 4">
    <name type="scientific">Streptomyces albiaxialis</name>
    <dbReference type="NCBI Taxonomy" id="329523"/>
    <lineage>
        <taxon>Bacteria</taxon>
        <taxon>Bacillati</taxon>
        <taxon>Actinomycetota</taxon>
        <taxon>Actinomycetes</taxon>
        <taxon>Kitasatosporales</taxon>
        <taxon>Streptomycetaceae</taxon>
        <taxon>Streptomyces</taxon>
    </lineage>
</organism>
<name>A0ABN2VRX8_9ACTN</name>
<proteinExistence type="predicted"/>
<keyword evidence="1" id="KW-0732">Signal</keyword>
<comment type="caution">
    <text evidence="3">The sequence shown here is derived from an EMBL/GenBank/DDBJ whole genome shotgun (WGS) entry which is preliminary data.</text>
</comment>
<dbReference type="Gene3D" id="3.40.50.1110">
    <property type="entry name" value="SGNH hydrolase"/>
    <property type="match status" value="1"/>
</dbReference>
<dbReference type="PANTHER" id="PTHR37981">
    <property type="entry name" value="LIPASE 2"/>
    <property type="match status" value="1"/>
</dbReference>
<reference evidence="3 4" key="1">
    <citation type="journal article" date="2019" name="Int. J. Syst. Evol. Microbiol.">
        <title>The Global Catalogue of Microorganisms (GCM) 10K type strain sequencing project: providing services to taxonomists for standard genome sequencing and annotation.</title>
        <authorList>
            <consortium name="The Broad Institute Genomics Platform"/>
            <consortium name="The Broad Institute Genome Sequencing Center for Infectious Disease"/>
            <person name="Wu L."/>
            <person name="Ma J."/>
        </authorList>
    </citation>
    <scope>NUCLEOTIDE SEQUENCE [LARGE SCALE GENOMIC DNA]</scope>
    <source>
        <strain evidence="3 4">JCM 15478</strain>
    </source>
</reference>
<gene>
    <name evidence="3" type="ORF">GCM10009801_20510</name>
</gene>
<feature type="signal peptide" evidence="1">
    <location>
        <begin position="1"/>
        <end position="35"/>
    </location>
</feature>
<dbReference type="Proteomes" id="UP001500016">
    <property type="component" value="Unassembled WGS sequence"/>
</dbReference>
<evidence type="ECO:0000259" key="2">
    <source>
        <dbReference type="Pfam" id="PF13472"/>
    </source>
</evidence>
<accession>A0ABN2VRX8</accession>